<reference evidence="9" key="1">
    <citation type="submission" date="2013-08" db="EMBL/GenBank/DDBJ databases">
        <authorList>
            <person name="Mendez C."/>
            <person name="Richter M."/>
            <person name="Ferrer M."/>
            <person name="Sanchez J."/>
        </authorList>
    </citation>
    <scope>NUCLEOTIDE SEQUENCE</scope>
</reference>
<dbReference type="GO" id="GO:0046872">
    <property type="term" value="F:metal ion binding"/>
    <property type="evidence" value="ECO:0007669"/>
    <property type="project" value="UniProtKB-KW"/>
</dbReference>
<dbReference type="PANTHER" id="PTHR33653">
    <property type="entry name" value="RIBONUCLEASE VAPC2"/>
    <property type="match status" value="1"/>
</dbReference>
<evidence type="ECO:0000256" key="2">
    <source>
        <dbReference type="ARBA" id="ARBA00022649"/>
    </source>
</evidence>
<comment type="similarity">
    <text evidence="7">Belongs to the PINc/VapC protein family.</text>
</comment>
<evidence type="ECO:0000256" key="5">
    <source>
        <dbReference type="ARBA" id="ARBA00022801"/>
    </source>
</evidence>
<dbReference type="Gene3D" id="3.40.50.1010">
    <property type="entry name" value="5'-nuclease"/>
    <property type="match status" value="1"/>
</dbReference>
<dbReference type="PANTHER" id="PTHR33653:SF1">
    <property type="entry name" value="RIBONUCLEASE VAPC2"/>
    <property type="match status" value="1"/>
</dbReference>
<dbReference type="GO" id="GO:0004540">
    <property type="term" value="F:RNA nuclease activity"/>
    <property type="evidence" value="ECO:0007669"/>
    <property type="project" value="InterPro"/>
</dbReference>
<dbReference type="GO" id="GO:0016787">
    <property type="term" value="F:hydrolase activity"/>
    <property type="evidence" value="ECO:0007669"/>
    <property type="project" value="UniProtKB-KW"/>
</dbReference>
<keyword evidence="5" id="KW-0378">Hydrolase</keyword>
<evidence type="ECO:0000313" key="9">
    <source>
        <dbReference type="EMBL" id="EQD73301.1"/>
    </source>
</evidence>
<sequence length="127" mass="13556">MRFLDSTFLIDLLAGDPDAARLARAFQVSGERLATPAPCVAELLRGVRRTGKGLQPTEDLLAQLEVVPLDERAARRAGEIAAQTAARGREVAMMDCLVAGVAISLDGTLVSRDSDFARIAGLTLETY</sequence>
<dbReference type="Pfam" id="PF01850">
    <property type="entry name" value="PIN"/>
    <property type="match status" value="1"/>
</dbReference>
<evidence type="ECO:0000256" key="7">
    <source>
        <dbReference type="ARBA" id="ARBA00038093"/>
    </source>
</evidence>
<evidence type="ECO:0000259" key="8">
    <source>
        <dbReference type="Pfam" id="PF01850"/>
    </source>
</evidence>
<dbReference type="SUPFAM" id="SSF88723">
    <property type="entry name" value="PIN domain-like"/>
    <property type="match status" value="1"/>
</dbReference>
<dbReference type="InterPro" id="IPR050556">
    <property type="entry name" value="Type_II_TA_system_RNase"/>
</dbReference>
<comment type="caution">
    <text evidence="9">The sequence shown here is derived from an EMBL/GenBank/DDBJ whole genome shotgun (WGS) entry which is preliminary data.</text>
</comment>
<organism evidence="9">
    <name type="scientific">mine drainage metagenome</name>
    <dbReference type="NCBI Taxonomy" id="410659"/>
    <lineage>
        <taxon>unclassified sequences</taxon>
        <taxon>metagenomes</taxon>
        <taxon>ecological metagenomes</taxon>
    </lineage>
</organism>
<dbReference type="AlphaFoldDB" id="T1BK07"/>
<dbReference type="InterPro" id="IPR022907">
    <property type="entry name" value="VapC_family"/>
</dbReference>
<gene>
    <name evidence="9" type="ORF">B1B_03291</name>
</gene>
<dbReference type="HAMAP" id="MF_00265">
    <property type="entry name" value="VapC_Nob1"/>
    <property type="match status" value="1"/>
</dbReference>
<evidence type="ECO:0000256" key="1">
    <source>
        <dbReference type="ARBA" id="ARBA00001946"/>
    </source>
</evidence>
<dbReference type="InterPro" id="IPR029060">
    <property type="entry name" value="PIN-like_dom_sf"/>
</dbReference>
<comment type="cofactor">
    <cofactor evidence="1">
        <name>Mg(2+)</name>
        <dbReference type="ChEBI" id="CHEBI:18420"/>
    </cofactor>
</comment>
<dbReference type="CDD" id="cd09881">
    <property type="entry name" value="PIN_VapC4-5_FitB-like"/>
    <property type="match status" value="1"/>
</dbReference>
<name>T1BK07_9ZZZZ</name>
<evidence type="ECO:0000256" key="4">
    <source>
        <dbReference type="ARBA" id="ARBA00022723"/>
    </source>
</evidence>
<reference evidence="9" key="2">
    <citation type="journal article" date="2014" name="ISME J.">
        <title>Microbial stratification in low pH oxic and suboxic macroscopic growths along an acid mine drainage.</title>
        <authorList>
            <person name="Mendez-Garcia C."/>
            <person name="Mesa V."/>
            <person name="Sprenger R.R."/>
            <person name="Richter M."/>
            <person name="Diez M.S."/>
            <person name="Solano J."/>
            <person name="Bargiela R."/>
            <person name="Golyshina O.V."/>
            <person name="Manteca A."/>
            <person name="Ramos J.L."/>
            <person name="Gallego J.R."/>
            <person name="Llorente I."/>
            <person name="Martins Dos Santos V.A."/>
            <person name="Jensen O.N."/>
            <person name="Pelaez A.I."/>
            <person name="Sanchez J."/>
            <person name="Ferrer M."/>
        </authorList>
    </citation>
    <scope>NUCLEOTIDE SEQUENCE</scope>
</reference>
<evidence type="ECO:0000256" key="3">
    <source>
        <dbReference type="ARBA" id="ARBA00022722"/>
    </source>
</evidence>
<evidence type="ECO:0000256" key="6">
    <source>
        <dbReference type="ARBA" id="ARBA00022842"/>
    </source>
</evidence>
<protein>
    <submittedName>
        <fullName evidence="9">Protein containing PilT protein</fullName>
    </submittedName>
</protein>
<dbReference type="EMBL" id="AUZY01002017">
    <property type="protein sequence ID" value="EQD73301.1"/>
    <property type="molecule type" value="Genomic_DNA"/>
</dbReference>
<keyword evidence="3" id="KW-0540">Nuclease</keyword>
<keyword evidence="2" id="KW-1277">Toxin-antitoxin system</keyword>
<accession>T1BK07</accession>
<keyword evidence="4" id="KW-0479">Metal-binding</keyword>
<dbReference type="InterPro" id="IPR002716">
    <property type="entry name" value="PIN_dom"/>
</dbReference>
<keyword evidence="6" id="KW-0460">Magnesium</keyword>
<proteinExistence type="inferred from homology"/>
<feature type="domain" description="PIN" evidence="8">
    <location>
        <begin position="3"/>
        <end position="121"/>
    </location>
</feature>